<proteinExistence type="predicted"/>
<dbReference type="InterPro" id="IPR023485">
    <property type="entry name" value="Ptyr_pPase"/>
</dbReference>
<dbReference type="InterPro" id="IPR036196">
    <property type="entry name" value="Ptyr_pPase_sf"/>
</dbReference>
<dbReference type="Proteomes" id="UP000001919">
    <property type="component" value="Chromosome"/>
</dbReference>
<dbReference type="Pfam" id="PF01451">
    <property type="entry name" value="LMWPc"/>
    <property type="match status" value="1"/>
</dbReference>
<dbReference type="OrthoDB" id="9784339at2"/>
<feature type="region of interest" description="Disordered" evidence="1">
    <location>
        <begin position="136"/>
        <end position="165"/>
    </location>
</feature>
<gene>
    <name evidence="3" type="ordered locus">Bfae_02860</name>
</gene>
<keyword evidence="4" id="KW-1185">Reference proteome</keyword>
<protein>
    <submittedName>
        <fullName evidence="3">Protein-tyrosine-phosphatase</fullName>
    </submittedName>
</protein>
<feature type="domain" description="Phosphotyrosine protein phosphatase I" evidence="2">
    <location>
        <begin position="1"/>
        <end position="133"/>
    </location>
</feature>
<dbReference type="EMBL" id="CP001643">
    <property type="protein sequence ID" value="ACU84162.1"/>
    <property type="molecule type" value="Genomic_DNA"/>
</dbReference>
<dbReference type="Gene3D" id="3.40.50.2300">
    <property type="match status" value="1"/>
</dbReference>
<dbReference type="HOGENOM" id="CLU_1336231_0_0_11"/>
<evidence type="ECO:0000313" key="3">
    <source>
        <dbReference type="EMBL" id="ACU84162.1"/>
    </source>
</evidence>
<evidence type="ECO:0000256" key="1">
    <source>
        <dbReference type="SAM" id="MobiDB-lite"/>
    </source>
</evidence>
<dbReference type="AlphaFoldDB" id="C7MG44"/>
<dbReference type="STRING" id="446465.Bfae_02860"/>
<dbReference type="KEGG" id="bfa:Bfae_02860"/>
<dbReference type="SMART" id="SM00226">
    <property type="entry name" value="LMWPc"/>
    <property type="match status" value="1"/>
</dbReference>
<dbReference type="eggNOG" id="COG0394">
    <property type="taxonomic scope" value="Bacteria"/>
</dbReference>
<dbReference type="SUPFAM" id="SSF52788">
    <property type="entry name" value="Phosphotyrosine protein phosphatases I"/>
    <property type="match status" value="1"/>
</dbReference>
<evidence type="ECO:0000259" key="2">
    <source>
        <dbReference type="SMART" id="SM00226"/>
    </source>
</evidence>
<reference evidence="3 4" key="1">
    <citation type="journal article" date="2009" name="Stand. Genomic Sci.">
        <title>Complete genome sequence of Brachybacterium faecium type strain (Schefferle 6-10).</title>
        <authorList>
            <person name="Lapidus A."/>
            <person name="Pukall R."/>
            <person name="Labuttii K."/>
            <person name="Copeland A."/>
            <person name="Del Rio T.G."/>
            <person name="Nolan M."/>
            <person name="Chen F."/>
            <person name="Lucas S."/>
            <person name="Tice H."/>
            <person name="Cheng J.F."/>
            <person name="Bruce D."/>
            <person name="Goodwin L."/>
            <person name="Pitluck S."/>
            <person name="Rohde M."/>
            <person name="Goker M."/>
            <person name="Pati A."/>
            <person name="Ivanova N."/>
            <person name="Mavrommatis K."/>
            <person name="Chen A."/>
            <person name="Palaniappan K."/>
            <person name="D'haeseleer P."/>
            <person name="Chain P."/>
            <person name="Bristow J."/>
            <person name="Eisen J.A."/>
            <person name="Markowitz V."/>
            <person name="Hugenholtz P."/>
            <person name="Kyrpides N.C."/>
            <person name="Klenk H.P."/>
        </authorList>
    </citation>
    <scope>NUCLEOTIDE SEQUENCE [LARGE SCALE GENOMIC DNA]</scope>
    <source>
        <strain evidence="4">ATCC 43885 / DSM 4810 / JCM 11609 / LMG 19847 / NBRC 14762 / NCIMB 9860 / 6-10</strain>
    </source>
</reference>
<feature type="compositionally biased region" description="Basic and acidic residues" evidence="1">
    <location>
        <begin position="150"/>
        <end position="163"/>
    </location>
</feature>
<name>C7MG44_BRAFD</name>
<organism evidence="3 4">
    <name type="scientific">Brachybacterium faecium (strain ATCC 43885 / DSM 4810 / JCM 11609 / LMG 19847 / NBRC 14762 / NCIMB 9860 / 6-10)</name>
    <dbReference type="NCBI Taxonomy" id="446465"/>
    <lineage>
        <taxon>Bacteria</taxon>
        <taxon>Bacillati</taxon>
        <taxon>Actinomycetota</taxon>
        <taxon>Actinomycetes</taxon>
        <taxon>Micrococcales</taxon>
        <taxon>Dermabacteraceae</taxon>
        <taxon>Brachybacterium</taxon>
    </lineage>
</organism>
<accession>C7MG44</accession>
<evidence type="ECO:0000313" key="4">
    <source>
        <dbReference type="Proteomes" id="UP000001919"/>
    </source>
</evidence>
<sequence length="194" mass="21095">MCAANVCRSPLAELLLRRELDGLSEVRVESAGVGASDGARICELVAERHADAPWVRAAQEHRSRSLTPELLASAALVLVADREVRSEVVRMSPGVRDRIFTLRDAALLIDSFEIEEPARRVGRVSRMGIHLNRHRAVRGPQSPARRRLWGRREEGPSSIDDGHNSSLRHHHAALEAVSSTTSVVAAGLMGGPIG</sequence>